<protein>
    <recommendedName>
        <fullName evidence="3">Phage protein</fullName>
    </recommendedName>
</protein>
<dbReference type="EMBL" id="JAMOGB010000002">
    <property type="protein sequence ID" value="MDO0876764.1"/>
    <property type="molecule type" value="Genomic_DNA"/>
</dbReference>
<accession>A0AAW7TBU2</accession>
<evidence type="ECO:0000313" key="1">
    <source>
        <dbReference type="EMBL" id="MDO0876764.1"/>
    </source>
</evidence>
<dbReference type="AlphaFoldDB" id="A0AAW7TBU2"/>
<evidence type="ECO:0008006" key="3">
    <source>
        <dbReference type="Google" id="ProtNLM"/>
    </source>
</evidence>
<name>A0AAW7TBU2_9BACL</name>
<comment type="caution">
    <text evidence="1">The sequence shown here is derived from an EMBL/GenBank/DDBJ whole genome shotgun (WGS) entry which is preliminary data.</text>
</comment>
<gene>
    <name evidence="1" type="ORF">NBU54_03590</name>
</gene>
<evidence type="ECO:0000313" key="2">
    <source>
        <dbReference type="Proteomes" id="UP001176117"/>
    </source>
</evidence>
<proteinExistence type="predicted"/>
<keyword evidence="2" id="KW-1185">Reference proteome</keyword>
<organism evidence="1 2">
    <name type="scientific">Anoxybacillus gonensis</name>
    <dbReference type="NCBI Taxonomy" id="198467"/>
    <lineage>
        <taxon>Bacteria</taxon>
        <taxon>Bacillati</taxon>
        <taxon>Bacillota</taxon>
        <taxon>Bacilli</taxon>
        <taxon>Bacillales</taxon>
        <taxon>Anoxybacillaceae</taxon>
        <taxon>Anoxybacillus</taxon>
    </lineage>
</organism>
<reference evidence="1" key="1">
    <citation type="submission" date="2022-05" db="EMBL/GenBank/DDBJ databases">
        <title>Genome-based reclassification of Anoxybacillus salavatliensis Cihan et al. as a later heterotypic synonym of Anoxybacillus gonensis Belduz et al. 2003.</title>
        <authorList>
            <person name="Inan Bektas K."/>
            <person name="Guler H.I."/>
            <person name="Belduz A.O."/>
            <person name="Canakci S."/>
        </authorList>
    </citation>
    <scope>NUCLEOTIDE SEQUENCE</scope>
    <source>
        <strain evidence="1">NCIMB 13933</strain>
    </source>
</reference>
<dbReference type="RefSeq" id="WP_035064673.1">
    <property type="nucleotide sequence ID" value="NZ_CP012152.1"/>
</dbReference>
<dbReference type="KEGG" id="agn:AFK25_02505"/>
<dbReference type="Proteomes" id="UP001176117">
    <property type="component" value="Unassembled WGS sequence"/>
</dbReference>
<sequence>MIFVKYQKESDTRAFVTMIHSKPEDIGINTEEDAIAKGGILLTDVPEPDIMQGKTAKAYVNPQTKEFWYEYVDRPLTPEEKLQLLEQENQDLKNRIELMQQVLDDLLLGGM</sequence>